<gene>
    <name evidence="4" type="ORF">V1264_011528</name>
</gene>
<reference evidence="4 5" key="1">
    <citation type="submission" date="2024-02" db="EMBL/GenBank/DDBJ databases">
        <title>Chromosome-scale genome assembly of the rough periwinkle Littorina saxatilis.</title>
        <authorList>
            <person name="De Jode A."/>
            <person name="Faria R."/>
            <person name="Formenti G."/>
            <person name="Sims Y."/>
            <person name="Smith T.P."/>
            <person name="Tracey A."/>
            <person name="Wood J.M.D."/>
            <person name="Zagrodzka Z.B."/>
            <person name="Johannesson K."/>
            <person name="Butlin R.K."/>
            <person name="Leder E.H."/>
        </authorList>
    </citation>
    <scope>NUCLEOTIDE SEQUENCE [LARGE SCALE GENOMIC DNA]</scope>
    <source>
        <strain evidence="4">Snail1</strain>
        <tissue evidence="4">Muscle</tissue>
    </source>
</reference>
<feature type="region of interest" description="Disordered" evidence="2">
    <location>
        <begin position="803"/>
        <end position="864"/>
    </location>
</feature>
<dbReference type="PROSITE" id="PS00972">
    <property type="entry name" value="USP_1"/>
    <property type="match status" value="1"/>
</dbReference>
<evidence type="ECO:0000313" key="5">
    <source>
        <dbReference type="Proteomes" id="UP001374579"/>
    </source>
</evidence>
<dbReference type="SUPFAM" id="SSF54001">
    <property type="entry name" value="Cysteine proteinases"/>
    <property type="match status" value="1"/>
</dbReference>
<dbReference type="GO" id="GO:0000082">
    <property type="term" value="P:G1/S transition of mitotic cell cycle"/>
    <property type="evidence" value="ECO:0007669"/>
    <property type="project" value="TreeGrafter"/>
</dbReference>
<keyword evidence="5" id="KW-1185">Reference proteome</keyword>
<evidence type="ECO:0000313" key="4">
    <source>
        <dbReference type="EMBL" id="KAK7112006.1"/>
    </source>
</evidence>
<feature type="region of interest" description="Disordered" evidence="2">
    <location>
        <begin position="892"/>
        <end position="1026"/>
    </location>
</feature>
<feature type="region of interest" description="Disordered" evidence="2">
    <location>
        <begin position="1108"/>
        <end position="1144"/>
    </location>
</feature>
<dbReference type="InterPro" id="IPR050164">
    <property type="entry name" value="Peptidase_C19"/>
</dbReference>
<dbReference type="InterPro" id="IPR038765">
    <property type="entry name" value="Papain-like_cys_pep_sf"/>
</dbReference>
<feature type="compositionally biased region" description="Polar residues" evidence="2">
    <location>
        <begin position="803"/>
        <end position="812"/>
    </location>
</feature>
<feature type="region of interest" description="Disordered" evidence="2">
    <location>
        <begin position="197"/>
        <end position="228"/>
    </location>
</feature>
<feature type="compositionally biased region" description="Polar residues" evidence="2">
    <location>
        <begin position="1127"/>
        <end position="1136"/>
    </location>
</feature>
<feature type="domain" description="USP" evidence="3">
    <location>
        <begin position="296"/>
        <end position="1231"/>
    </location>
</feature>
<dbReference type="GO" id="GO:0004843">
    <property type="term" value="F:cysteine-type deubiquitinase activity"/>
    <property type="evidence" value="ECO:0007669"/>
    <property type="project" value="InterPro"/>
</dbReference>
<evidence type="ECO:0000256" key="2">
    <source>
        <dbReference type="SAM" id="MobiDB-lite"/>
    </source>
</evidence>
<evidence type="ECO:0000259" key="3">
    <source>
        <dbReference type="PROSITE" id="PS50235"/>
    </source>
</evidence>
<evidence type="ECO:0000256" key="1">
    <source>
        <dbReference type="SAM" id="Coils"/>
    </source>
</evidence>
<dbReference type="PANTHER" id="PTHR24006:SF915">
    <property type="entry name" value="UBIQUITIN CARBOXYL-TERMINAL HYDROLASE-RELATED"/>
    <property type="match status" value="1"/>
</dbReference>
<feature type="region of interest" description="Disordered" evidence="2">
    <location>
        <begin position="756"/>
        <end position="783"/>
    </location>
</feature>
<feature type="compositionally biased region" description="Low complexity" evidence="2">
    <location>
        <begin position="477"/>
        <end position="488"/>
    </location>
</feature>
<protein>
    <recommendedName>
        <fullName evidence="3">USP domain-containing protein</fullName>
    </recommendedName>
</protein>
<feature type="compositionally biased region" description="Low complexity" evidence="2">
    <location>
        <begin position="757"/>
        <end position="771"/>
    </location>
</feature>
<feature type="region of interest" description="Disordered" evidence="2">
    <location>
        <begin position="440"/>
        <end position="489"/>
    </location>
</feature>
<dbReference type="Proteomes" id="UP001374579">
    <property type="component" value="Unassembled WGS sequence"/>
</dbReference>
<feature type="compositionally biased region" description="Basic and acidic residues" evidence="2">
    <location>
        <begin position="1113"/>
        <end position="1126"/>
    </location>
</feature>
<keyword evidence="1" id="KW-0175">Coiled coil</keyword>
<feature type="compositionally biased region" description="Low complexity" evidence="2">
    <location>
        <begin position="1002"/>
        <end position="1011"/>
    </location>
</feature>
<dbReference type="CDD" id="cd02257">
    <property type="entry name" value="Peptidase_C19"/>
    <property type="match status" value="2"/>
</dbReference>
<organism evidence="4 5">
    <name type="scientific">Littorina saxatilis</name>
    <dbReference type="NCBI Taxonomy" id="31220"/>
    <lineage>
        <taxon>Eukaryota</taxon>
        <taxon>Metazoa</taxon>
        <taxon>Spiralia</taxon>
        <taxon>Lophotrochozoa</taxon>
        <taxon>Mollusca</taxon>
        <taxon>Gastropoda</taxon>
        <taxon>Caenogastropoda</taxon>
        <taxon>Littorinimorpha</taxon>
        <taxon>Littorinoidea</taxon>
        <taxon>Littorinidae</taxon>
        <taxon>Littorina</taxon>
    </lineage>
</organism>
<dbReference type="GO" id="GO:0005829">
    <property type="term" value="C:cytosol"/>
    <property type="evidence" value="ECO:0007669"/>
    <property type="project" value="TreeGrafter"/>
</dbReference>
<name>A0AAN9GL61_9CAEN</name>
<dbReference type="Gene3D" id="3.90.70.10">
    <property type="entry name" value="Cysteine proteinases"/>
    <property type="match status" value="2"/>
</dbReference>
<accession>A0AAN9GL61</accession>
<proteinExistence type="predicted"/>
<dbReference type="GO" id="GO:0016579">
    <property type="term" value="P:protein deubiquitination"/>
    <property type="evidence" value="ECO:0007669"/>
    <property type="project" value="InterPro"/>
</dbReference>
<sequence>MTRKEYTGKIKYLGSGSISQDFKLANVVLEEENNRLYLRTYLKCNPRQVFRSNVITRSSVKQKGARVVVSWSTSKSNFWELHFIGVPERCSKDLYVDVDTALKKTAVKTPTENKAAVGLSRNLTSFSSNASNQNGKHSKENQEFLKTENRNSVFPMSIAVSPAQSSSGGLSPSPLFTSVKTNTRIIHIAGDDVPLDDALLDDDDGKENQHRGLSSPEAEQKYKNAERKPMQPQGIRFYGSSTSNGYCFPGPRPKAIERIRQEKKSGQFSDIIKTYTWNHRQDVSPAVVKQQTPQLLGFANIGNTCFMNAILQSLFSLDTLLVDLQSLYKQHGKTIARNSLAGALFRLMLARQRPQFTTTEKLEHLLRNVKDAISSTAKRFSGSQQHDAHEFLSQVLDQLKEEVMKITSLKEEEKEAETSLTSSVSSLSSASEDTAYALTEARSASPQHRSTPPGDKNTWRVSVSPADDQMSHVGGRSSSSRSALTSSSQLPTSAVLLNPTLANFEFEVIHSFQCLNCGERIEKAEQFNDLSVDMPTNTPRGMKLSLQDALDMFFQKGEITDYSCEKCGKKSTAELTHRFAKLPRVLILHLKRYSYDGHSRKMLEDLQLPRYITLQDHCDLSPVPHLQHRLTISSPMKSPVTPGSMRYLAKRTSDGSNRRRRFNSTGSENWENDTPKRSPKKVRRSLLSEVDADTAGSDKKDDTSYEDDVEKAIAESKKEVAPLEEDFDPYEDDLVKVLELSRREYLASNNFLDHHYSNSNSNSQDTNNNNNQLPLDDEEGDVSCLTEEQQLALAINRSMAESSFQNGSSSHNLPPCSWENGDDAVGGSSSTFKKPSGFDNTHTPLGSRRASGTPSAKFQPRDWGLDYDTKIPKAVKSFTRTGDFVADVAVMRTSPDGSGDCDRKVSFSLPESADNASSSNRQRRLRTPPLLGLLSDAESNHKDGGDQDDQSFTSCRRPLPKSDQLQSSNSKNRTDKGHTGVDMDIDPLISLSGRNNHDSSTRRSSGSPTSPICLSPDAEKPLTTPGFNSELTLLVRKMKTSNCGRDDSSYDSPTAVNGVTSTETWSPEEEKMIADAMDHDMNDGSDMQLDSSPGASLSLGVKNTFGFESLSTPEKKDGNKRAEKENQSPPSYSTAQHVEAPIDKETERKILKHKLRLTEIEKGILPHSYRLVSIVNHLGETSGFGHYVSDALDIKKQTWFSYDDKDVRKTTEAFVRTKRTSTGYIFFYLSKDIFEEIDSMRPNGSGKELAERLSTLP</sequence>
<comment type="caution">
    <text evidence="4">The sequence shown here is derived from an EMBL/GenBank/DDBJ whole genome shotgun (WGS) entry which is preliminary data.</text>
</comment>
<dbReference type="AlphaFoldDB" id="A0AAN9GL61"/>
<feature type="coiled-coil region" evidence="1">
    <location>
        <begin position="392"/>
        <end position="419"/>
    </location>
</feature>
<feature type="compositionally biased region" description="Basic and acidic residues" evidence="2">
    <location>
        <begin position="218"/>
        <end position="228"/>
    </location>
</feature>
<dbReference type="InterPro" id="IPR018200">
    <property type="entry name" value="USP_CS"/>
</dbReference>
<dbReference type="PROSITE" id="PS50235">
    <property type="entry name" value="USP_3"/>
    <property type="match status" value="1"/>
</dbReference>
<dbReference type="InterPro" id="IPR001394">
    <property type="entry name" value="Peptidase_C19_UCH"/>
</dbReference>
<feature type="compositionally biased region" description="Polar residues" evidence="2">
    <location>
        <begin position="827"/>
        <end position="856"/>
    </location>
</feature>
<feature type="compositionally biased region" description="Basic and acidic residues" evidence="2">
    <location>
        <begin position="972"/>
        <end position="981"/>
    </location>
</feature>
<dbReference type="InterPro" id="IPR028889">
    <property type="entry name" value="USP"/>
</dbReference>
<dbReference type="PANTHER" id="PTHR24006">
    <property type="entry name" value="UBIQUITIN CARBOXYL-TERMINAL HYDROLASE"/>
    <property type="match status" value="1"/>
</dbReference>
<feature type="compositionally biased region" description="Polar residues" evidence="2">
    <location>
        <begin position="1050"/>
        <end position="1065"/>
    </location>
</feature>
<feature type="region of interest" description="Disordered" evidence="2">
    <location>
        <begin position="631"/>
        <end position="710"/>
    </location>
</feature>
<dbReference type="PROSITE" id="PS00973">
    <property type="entry name" value="USP_2"/>
    <property type="match status" value="1"/>
</dbReference>
<dbReference type="EMBL" id="JBAMIC010000002">
    <property type="protein sequence ID" value="KAK7112006.1"/>
    <property type="molecule type" value="Genomic_DNA"/>
</dbReference>
<dbReference type="Pfam" id="PF00443">
    <property type="entry name" value="UCH"/>
    <property type="match status" value="1"/>
</dbReference>
<dbReference type="GO" id="GO:0005634">
    <property type="term" value="C:nucleus"/>
    <property type="evidence" value="ECO:0007669"/>
    <property type="project" value="TreeGrafter"/>
</dbReference>
<feature type="region of interest" description="Disordered" evidence="2">
    <location>
        <begin position="1041"/>
        <end position="1068"/>
    </location>
</feature>